<evidence type="ECO:0000256" key="1">
    <source>
        <dbReference type="SAM" id="MobiDB-lite"/>
    </source>
</evidence>
<dbReference type="InterPro" id="IPR027883">
    <property type="entry name" value="Redic1-like"/>
</dbReference>
<gene>
    <name evidence="3" type="primary">C9H12orf40</name>
</gene>
<dbReference type="CTD" id="283461"/>
<dbReference type="OrthoDB" id="6430388at2759"/>
<evidence type="ECO:0000313" key="3">
    <source>
        <dbReference type="RefSeq" id="XP_033814763.1"/>
    </source>
</evidence>
<sequence>MNWVGGSRTRIMLKQERRRQKEFFEKKKLKSKMEMLEGSISPSKNNSVSLDLLNLYVVNQISMKKEGNSILSKAVHVDMNRGIKIPHRKCNVELPVSPSTIPSKICLDYTQNCMPQQGRTNKMKHLSKNIRNELSGDVVSEDSQRFASKYKHVNNQEDIIHFGNLFDQSNRGVGDLNFTDKSNIMNVNKHSGTTREEDLSFYSTVPCDQLEFVLSENPNQLIYDVPSENDGPFINFSNPLFITNKDTDMTSDSCGLLDAQDLYDAINFNQNYNDEGCLRSGVTIPEKVLFKDTKILRNNYTASKEVNENSLEKHSLNESLYETFFQKQQSHFNGSDVESLKSSQSPSYSPRDTESCCSSSSEMAEYERPTKLHMRYVKENVKHCDEMPFVEKNNEISAVKKESQSLFHRKNIPEDSIPCHFHNEHHLLTTEEENVTSDPPKSDSLGMSVSTMNVDYTEKKERCNVWTQTENCILTVKKIDVGIQCNELRGCNCTSYFISDCKDKMLTPTVPSNMNRSHTTGGQKTPTDETLAFQTAGKATNISMNQIETEYLTLDKTTVEVTTHKNGELQE</sequence>
<dbReference type="KEGG" id="gsh:117366895"/>
<dbReference type="FunCoup" id="A0A6P8SDB2">
    <property type="interactions" value="21"/>
</dbReference>
<protein>
    <submittedName>
        <fullName evidence="3">Uncharacterized protein C12orf40 homolog</fullName>
    </submittedName>
</protein>
<dbReference type="RefSeq" id="XP_033814763.1">
    <property type="nucleotide sequence ID" value="XM_033958872.1"/>
</dbReference>
<name>A0A6P8SDB2_GEOSA</name>
<dbReference type="PANTHER" id="PTHR35158">
    <property type="entry name" value="CDNA SEQUENCE CN725425"/>
    <property type="match status" value="1"/>
</dbReference>
<dbReference type="PANTHER" id="PTHR35158:SF1">
    <property type="entry name" value="CDNA SEQUENCE CN725425"/>
    <property type="match status" value="1"/>
</dbReference>
<evidence type="ECO:0000313" key="2">
    <source>
        <dbReference type="Proteomes" id="UP000515159"/>
    </source>
</evidence>
<feature type="region of interest" description="Disordered" evidence="1">
    <location>
        <begin position="335"/>
        <end position="364"/>
    </location>
</feature>
<dbReference type="InParanoid" id="A0A6P8SDB2"/>
<dbReference type="GeneID" id="117366895"/>
<dbReference type="Proteomes" id="UP000515159">
    <property type="component" value="Chromosome 9"/>
</dbReference>
<reference evidence="3" key="1">
    <citation type="submission" date="2025-08" db="UniProtKB">
        <authorList>
            <consortium name="RefSeq"/>
        </authorList>
    </citation>
    <scope>IDENTIFICATION</scope>
</reference>
<keyword evidence="2" id="KW-1185">Reference proteome</keyword>
<dbReference type="Pfam" id="PF15089">
    <property type="entry name" value="Redic1-like"/>
    <property type="match status" value="1"/>
</dbReference>
<proteinExistence type="predicted"/>
<organism evidence="2 3">
    <name type="scientific">Geotrypetes seraphini</name>
    <name type="common">Gaboon caecilian</name>
    <name type="synonym">Caecilia seraphini</name>
    <dbReference type="NCBI Taxonomy" id="260995"/>
    <lineage>
        <taxon>Eukaryota</taxon>
        <taxon>Metazoa</taxon>
        <taxon>Chordata</taxon>
        <taxon>Craniata</taxon>
        <taxon>Vertebrata</taxon>
        <taxon>Euteleostomi</taxon>
        <taxon>Amphibia</taxon>
        <taxon>Gymnophiona</taxon>
        <taxon>Geotrypetes</taxon>
    </lineage>
</organism>
<dbReference type="AlphaFoldDB" id="A0A6P8SDB2"/>
<accession>A0A6P8SDB2</accession>
<feature type="compositionally biased region" description="Low complexity" evidence="1">
    <location>
        <begin position="340"/>
        <end position="362"/>
    </location>
</feature>